<protein>
    <submittedName>
        <fullName evidence="8">Lipoprotein</fullName>
    </submittedName>
</protein>
<evidence type="ECO:0000256" key="3">
    <source>
        <dbReference type="ARBA" id="ARBA00023136"/>
    </source>
</evidence>
<dbReference type="NCBIfam" id="NF047847">
    <property type="entry name" value="SS_mature_LptM"/>
    <property type="match status" value="1"/>
</dbReference>
<gene>
    <name evidence="8" type="ORF">ACFPOE_22965</name>
</gene>
<dbReference type="InterPro" id="IPR032831">
    <property type="entry name" value="LptM_cons"/>
</dbReference>
<dbReference type="EMBL" id="JBHSMF010000015">
    <property type="protein sequence ID" value="MFC5500422.1"/>
    <property type="molecule type" value="Genomic_DNA"/>
</dbReference>
<comment type="caution">
    <text evidence="8">The sequence shown here is derived from an EMBL/GenBank/DDBJ whole genome shotgun (WGS) entry which is preliminary data.</text>
</comment>
<evidence type="ECO:0000256" key="4">
    <source>
        <dbReference type="ARBA" id="ARBA00023139"/>
    </source>
</evidence>
<keyword evidence="5" id="KW-0998">Cell outer membrane</keyword>
<reference evidence="9" key="1">
    <citation type="journal article" date="2019" name="Int. J. Syst. Evol. Microbiol.">
        <title>The Global Catalogue of Microorganisms (GCM) 10K type strain sequencing project: providing services to taxonomists for standard genome sequencing and annotation.</title>
        <authorList>
            <consortium name="The Broad Institute Genomics Platform"/>
            <consortium name="The Broad Institute Genome Sequencing Center for Infectious Disease"/>
            <person name="Wu L."/>
            <person name="Ma J."/>
        </authorList>
    </citation>
    <scope>NUCLEOTIDE SEQUENCE [LARGE SCALE GENOMIC DNA]</scope>
    <source>
        <strain evidence="9">CCUG 57401</strain>
    </source>
</reference>
<keyword evidence="4" id="KW-0564">Palmitate</keyword>
<organism evidence="8 9">
    <name type="scientific">Caenimonas terrae</name>
    <dbReference type="NCBI Taxonomy" id="696074"/>
    <lineage>
        <taxon>Bacteria</taxon>
        <taxon>Pseudomonadati</taxon>
        <taxon>Pseudomonadota</taxon>
        <taxon>Betaproteobacteria</taxon>
        <taxon>Burkholderiales</taxon>
        <taxon>Comamonadaceae</taxon>
        <taxon>Caenimonas</taxon>
    </lineage>
</organism>
<evidence type="ECO:0000256" key="5">
    <source>
        <dbReference type="ARBA" id="ARBA00023237"/>
    </source>
</evidence>
<evidence type="ECO:0000256" key="6">
    <source>
        <dbReference type="ARBA" id="ARBA00023288"/>
    </source>
</evidence>
<dbReference type="RefSeq" id="WP_376852674.1">
    <property type="nucleotide sequence ID" value="NZ_JBHSMF010000015.1"/>
</dbReference>
<keyword evidence="2" id="KW-0732">Signal</keyword>
<feature type="region of interest" description="Disordered" evidence="7">
    <location>
        <begin position="46"/>
        <end position="81"/>
    </location>
</feature>
<evidence type="ECO:0000313" key="8">
    <source>
        <dbReference type="EMBL" id="MFC5500422.1"/>
    </source>
</evidence>
<evidence type="ECO:0000256" key="7">
    <source>
        <dbReference type="SAM" id="MobiDB-lite"/>
    </source>
</evidence>
<keyword evidence="6 8" id="KW-0449">Lipoprotein</keyword>
<name>A0ABW0NM56_9BURK</name>
<accession>A0ABW0NM56</accession>
<proteinExistence type="predicted"/>
<keyword evidence="9" id="KW-1185">Reference proteome</keyword>
<evidence type="ECO:0000256" key="1">
    <source>
        <dbReference type="ARBA" id="ARBA00004459"/>
    </source>
</evidence>
<sequence>MLKVCRILVSAPLRRLALAAIVVAPLVACGQKGPLFIPTDPAAQNRATLTESVRPAAATPPASPASAPPATGTASPLPVPQ</sequence>
<evidence type="ECO:0000313" key="9">
    <source>
        <dbReference type="Proteomes" id="UP001596037"/>
    </source>
</evidence>
<keyword evidence="3" id="KW-0472">Membrane</keyword>
<comment type="subcellular location">
    <subcellularLocation>
        <location evidence="1">Cell outer membrane</location>
        <topology evidence="1">Lipid-anchor</topology>
    </subcellularLocation>
</comment>
<dbReference type="Proteomes" id="UP001596037">
    <property type="component" value="Unassembled WGS sequence"/>
</dbReference>
<evidence type="ECO:0000256" key="2">
    <source>
        <dbReference type="ARBA" id="ARBA00022729"/>
    </source>
</evidence>
<feature type="compositionally biased region" description="Low complexity" evidence="7">
    <location>
        <begin position="68"/>
        <end position="81"/>
    </location>
</feature>